<organism evidence="3 4">
    <name type="scientific">Candidatus Aphodenecus pullistercoris</name>
    <dbReference type="NCBI Taxonomy" id="2840669"/>
    <lineage>
        <taxon>Bacteria</taxon>
        <taxon>Pseudomonadati</taxon>
        <taxon>Spirochaetota</taxon>
        <taxon>Spirochaetia</taxon>
        <taxon>Spirochaetales</taxon>
        <taxon>Candidatus Aphodenecus</taxon>
    </lineage>
</organism>
<evidence type="ECO:0000313" key="4">
    <source>
        <dbReference type="Proteomes" id="UP000823633"/>
    </source>
</evidence>
<dbReference type="EMBL" id="JADIMU010000043">
    <property type="protein sequence ID" value="MBO8443450.1"/>
    <property type="molecule type" value="Genomic_DNA"/>
</dbReference>
<feature type="domain" description="DUF2786" evidence="1">
    <location>
        <begin position="115"/>
        <end position="151"/>
    </location>
</feature>
<accession>A0A9D9EBJ3</accession>
<dbReference type="Pfam" id="PF10979">
    <property type="entry name" value="DUF2786"/>
    <property type="match status" value="1"/>
</dbReference>
<evidence type="ECO:0000259" key="2">
    <source>
        <dbReference type="Pfam" id="PF23771"/>
    </source>
</evidence>
<proteinExistence type="predicted"/>
<gene>
    <name evidence="3" type="ORF">IAC42_06790</name>
</gene>
<dbReference type="Proteomes" id="UP000823633">
    <property type="component" value="Unassembled WGS sequence"/>
</dbReference>
<sequence>MNRRILKYSRRSLEVSKRLREDLSPCPPILFAELGEKTLGLYDSHDDVILISSGLTSMPYGTLRQIALHEKAHRLNWIVNGSLEHDAGFRELCRQLGVDEGYEKARVAISRHSGLVERIRKLKALGESPFEAESQAALAKVRSLMASYAIEDEEGDDDSICMGDLWGPVGRMPYSVQVLSRIVQLHTGVFVVKEHLGGGTRLRAYGRRDEVEVALYLMEVLHNALEKELARRRALTPDLYYGVGGTNSFYAGVLAAMKERMEKHDGDRSEEKALTLAQADNEERARRIVFQDCRITRRSGKGRLNRAAYAGGQDYGSSLTIAKGIGKDSHGPLMLS</sequence>
<dbReference type="InterPro" id="IPR055592">
    <property type="entry name" value="DUF7168"/>
</dbReference>
<name>A0A9D9EBJ3_9SPIR</name>
<dbReference type="AlphaFoldDB" id="A0A9D9EBJ3"/>
<comment type="caution">
    <text evidence="3">The sequence shown here is derived from an EMBL/GenBank/DDBJ whole genome shotgun (WGS) entry which is preliminary data.</text>
</comment>
<evidence type="ECO:0000313" key="3">
    <source>
        <dbReference type="EMBL" id="MBO8443450.1"/>
    </source>
</evidence>
<reference evidence="3" key="1">
    <citation type="submission" date="2020-10" db="EMBL/GenBank/DDBJ databases">
        <authorList>
            <person name="Gilroy R."/>
        </authorList>
    </citation>
    <scope>NUCLEOTIDE SEQUENCE</scope>
    <source>
        <strain evidence="3">11167</strain>
    </source>
</reference>
<evidence type="ECO:0000259" key="1">
    <source>
        <dbReference type="Pfam" id="PF10979"/>
    </source>
</evidence>
<protein>
    <submittedName>
        <fullName evidence="3">DUF2786 domain-containing protein</fullName>
    </submittedName>
</protein>
<reference evidence="3" key="2">
    <citation type="journal article" date="2021" name="PeerJ">
        <title>Extensive microbial diversity within the chicken gut microbiome revealed by metagenomics and culture.</title>
        <authorList>
            <person name="Gilroy R."/>
            <person name="Ravi A."/>
            <person name="Getino M."/>
            <person name="Pursley I."/>
            <person name="Horton D.L."/>
            <person name="Alikhan N.F."/>
            <person name="Baker D."/>
            <person name="Gharbi K."/>
            <person name="Hall N."/>
            <person name="Watson M."/>
            <person name="Adriaenssens E.M."/>
            <person name="Foster-Nyarko E."/>
            <person name="Jarju S."/>
            <person name="Secka A."/>
            <person name="Antonio M."/>
            <person name="Oren A."/>
            <person name="Chaudhuri R.R."/>
            <person name="La Ragione R."/>
            <person name="Hildebrand F."/>
            <person name="Pallen M.J."/>
        </authorList>
    </citation>
    <scope>NUCLEOTIDE SEQUENCE</scope>
    <source>
        <strain evidence="3">11167</strain>
    </source>
</reference>
<feature type="domain" description="DUF7168" evidence="2">
    <location>
        <begin position="175"/>
        <end position="288"/>
    </location>
</feature>
<dbReference type="Pfam" id="PF23771">
    <property type="entry name" value="DUF7168"/>
    <property type="match status" value="1"/>
</dbReference>
<dbReference type="InterPro" id="IPR024498">
    <property type="entry name" value="DUF2786"/>
</dbReference>